<dbReference type="GO" id="GO:0015213">
    <property type="term" value="F:uridine transmembrane transporter activity"/>
    <property type="evidence" value="ECO:0007669"/>
    <property type="project" value="TreeGrafter"/>
</dbReference>
<keyword evidence="3" id="KW-1003">Cell membrane</keyword>
<evidence type="ECO:0000256" key="1">
    <source>
        <dbReference type="ARBA" id="ARBA00004651"/>
    </source>
</evidence>
<name>A0A1M5NB04_9SPHI</name>
<feature type="transmembrane region" description="Helical" evidence="7">
    <location>
        <begin position="256"/>
        <end position="274"/>
    </location>
</feature>
<evidence type="ECO:0000256" key="5">
    <source>
        <dbReference type="ARBA" id="ARBA00022989"/>
    </source>
</evidence>
<dbReference type="Proteomes" id="UP000184287">
    <property type="component" value="Unassembled WGS sequence"/>
</dbReference>
<dbReference type="EMBL" id="FQUQ01000008">
    <property type="protein sequence ID" value="SHG86734.1"/>
    <property type="molecule type" value="Genomic_DNA"/>
</dbReference>
<dbReference type="AlphaFoldDB" id="A0A1M5NB04"/>
<reference evidence="10" key="1">
    <citation type="submission" date="2016-11" db="EMBL/GenBank/DDBJ databases">
        <authorList>
            <person name="Varghese N."/>
            <person name="Submissions S."/>
        </authorList>
    </citation>
    <scope>NUCLEOTIDE SEQUENCE [LARGE SCALE GENOMIC DNA]</scope>
    <source>
        <strain evidence="10">DSM 16990</strain>
    </source>
</reference>
<evidence type="ECO:0000256" key="2">
    <source>
        <dbReference type="ARBA" id="ARBA00022448"/>
    </source>
</evidence>
<keyword evidence="2" id="KW-0813">Transport</keyword>
<gene>
    <name evidence="9" type="ORF">SAMN04488522_10861</name>
</gene>
<evidence type="ECO:0000256" key="3">
    <source>
        <dbReference type="ARBA" id="ARBA00022475"/>
    </source>
</evidence>
<dbReference type="OrthoDB" id="9783013at2"/>
<feature type="transmembrane region" description="Helical" evidence="7">
    <location>
        <begin position="218"/>
        <end position="236"/>
    </location>
</feature>
<feature type="transmembrane region" description="Helical" evidence="7">
    <location>
        <begin position="380"/>
        <end position="400"/>
    </location>
</feature>
<dbReference type="GO" id="GO:0005886">
    <property type="term" value="C:plasma membrane"/>
    <property type="evidence" value="ECO:0007669"/>
    <property type="project" value="UniProtKB-SubCell"/>
</dbReference>
<dbReference type="InterPro" id="IPR020846">
    <property type="entry name" value="MFS_dom"/>
</dbReference>
<organism evidence="9 10">
    <name type="scientific">Pedobacter caeni</name>
    <dbReference type="NCBI Taxonomy" id="288992"/>
    <lineage>
        <taxon>Bacteria</taxon>
        <taxon>Pseudomonadati</taxon>
        <taxon>Bacteroidota</taxon>
        <taxon>Sphingobacteriia</taxon>
        <taxon>Sphingobacteriales</taxon>
        <taxon>Sphingobacteriaceae</taxon>
        <taxon>Pedobacter</taxon>
    </lineage>
</organism>
<dbReference type="CDD" id="cd06177">
    <property type="entry name" value="MFS_NHS"/>
    <property type="match status" value="1"/>
</dbReference>
<protein>
    <submittedName>
        <fullName evidence="9">Nucleoside transporter</fullName>
    </submittedName>
</protein>
<accession>A0A1M5NB04</accession>
<dbReference type="Gene3D" id="1.20.1250.20">
    <property type="entry name" value="MFS general substrate transporter like domains"/>
    <property type="match status" value="2"/>
</dbReference>
<keyword evidence="10" id="KW-1185">Reference proteome</keyword>
<feature type="transmembrane region" description="Helical" evidence="7">
    <location>
        <begin position="43"/>
        <end position="64"/>
    </location>
</feature>
<evidence type="ECO:0000313" key="10">
    <source>
        <dbReference type="Proteomes" id="UP000184287"/>
    </source>
</evidence>
<evidence type="ECO:0000256" key="4">
    <source>
        <dbReference type="ARBA" id="ARBA00022692"/>
    </source>
</evidence>
<dbReference type="InterPro" id="IPR036259">
    <property type="entry name" value="MFS_trans_sf"/>
</dbReference>
<dbReference type="PANTHER" id="PTHR23522">
    <property type="entry name" value="BLL5896 PROTEIN"/>
    <property type="match status" value="1"/>
</dbReference>
<dbReference type="InterPro" id="IPR004740">
    <property type="entry name" value="Nuc_H_symport"/>
</dbReference>
<keyword evidence="4 7" id="KW-0812">Transmembrane</keyword>
<comment type="subcellular location">
    <subcellularLocation>
        <location evidence="1">Cell membrane</location>
        <topology evidence="1">Multi-pass membrane protein</topology>
    </subcellularLocation>
</comment>
<feature type="transmembrane region" description="Helical" evidence="7">
    <location>
        <begin position="169"/>
        <end position="186"/>
    </location>
</feature>
<evidence type="ECO:0000256" key="7">
    <source>
        <dbReference type="SAM" id="Phobius"/>
    </source>
</evidence>
<keyword evidence="6 7" id="KW-0472">Membrane</keyword>
<feature type="transmembrane region" description="Helical" evidence="7">
    <location>
        <begin position="133"/>
        <end position="154"/>
    </location>
</feature>
<dbReference type="RefSeq" id="WP_073237840.1">
    <property type="nucleotide sequence ID" value="NZ_FQUQ01000008.1"/>
</dbReference>
<feature type="transmembrane region" description="Helical" evidence="7">
    <location>
        <begin position="12"/>
        <end position="31"/>
    </location>
</feature>
<feature type="domain" description="Major facilitator superfamily (MFS) profile" evidence="8">
    <location>
        <begin position="168"/>
        <end position="412"/>
    </location>
</feature>
<dbReference type="PROSITE" id="PS50850">
    <property type="entry name" value="MFS"/>
    <property type="match status" value="1"/>
</dbReference>
<dbReference type="STRING" id="288992.SAMN04488522_10861"/>
<evidence type="ECO:0000259" key="8">
    <source>
        <dbReference type="PROSITE" id="PS50850"/>
    </source>
</evidence>
<feature type="transmembrane region" description="Helical" evidence="7">
    <location>
        <begin position="101"/>
        <end position="121"/>
    </location>
</feature>
<feature type="transmembrane region" description="Helical" evidence="7">
    <location>
        <begin position="304"/>
        <end position="324"/>
    </location>
</feature>
<dbReference type="GO" id="GO:0015212">
    <property type="term" value="F:cytidine transmembrane transporter activity"/>
    <property type="evidence" value="ECO:0007669"/>
    <property type="project" value="TreeGrafter"/>
</dbReference>
<feature type="transmembrane region" description="Helical" evidence="7">
    <location>
        <begin position="345"/>
        <end position="365"/>
    </location>
</feature>
<sequence length="412" mass="45637">MNLNNRIKLSAMMFLEFFIWGAWFVTLGTFLGNNLSATGGQSASVFSTQSWGAIIAPFIIGLIADRYFNAEKILGVLHLVGAVLMYQMYNATDINVFYPYVLGYMILFMPTLALVNSVSFNQMKDPEKEFSTIRVWGTIGWIAAGLLISFYFHWDTAEAAKAGMLKNTFLMAGIASLTLGLFSFTLPKTPPKVSSGEKVKVSEILGLDALKLLKDKNFAIFFISSILICIPLAFYYQNAHPFLSNVGLENPTGKMTIGQISEVLFLLLLPVFFTKFGFKKTILVGMLAWGVRYALFAYGNASDLSFMLILGIALHGICYDFFFVSGQIYTNSAAGDKYKSSAQGLITLATYGVGMLVGFEVAGWITDTYKLADGSFDWKMVWIIPSGIAFVVFLLFALFFTDKKKVEAQLNH</sequence>
<dbReference type="SUPFAM" id="SSF103473">
    <property type="entry name" value="MFS general substrate transporter"/>
    <property type="match status" value="1"/>
</dbReference>
<feature type="transmembrane region" description="Helical" evidence="7">
    <location>
        <begin position="281"/>
        <end position="298"/>
    </location>
</feature>
<dbReference type="PANTHER" id="PTHR23522:SF4">
    <property type="entry name" value="NUCLEOSIDE PERMEASE NUPG-RELATED"/>
    <property type="match status" value="1"/>
</dbReference>
<dbReference type="Pfam" id="PF03825">
    <property type="entry name" value="Nuc_H_symport"/>
    <property type="match status" value="1"/>
</dbReference>
<keyword evidence="5 7" id="KW-1133">Transmembrane helix</keyword>
<evidence type="ECO:0000256" key="6">
    <source>
        <dbReference type="ARBA" id="ARBA00023136"/>
    </source>
</evidence>
<evidence type="ECO:0000313" key="9">
    <source>
        <dbReference type="EMBL" id="SHG86734.1"/>
    </source>
</evidence>
<feature type="transmembrane region" description="Helical" evidence="7">
    <location>
        <begin position="73"/>
        <end position="89"/>
    </location>
</feature>
<proteinExistence type="predicted"/>